<accession>A0ABT4SD30</accession>
<keyword evidence="1" id="KW-0472">Membrane</keyword>
<keyword evidence="1" id="KW-1133">Transmembrane helix</keyword>
<reference evidence="2" key="1">
    <citation type="submission" date="2022-11" db="EMBL/GenBank/DDBJ databases">
        <title>Nonomuraea corallina sp. nov., a new species of the genus Nonomuraea isolated from sea side sediment in Thai sea.</title>
        <authorList>
            <person name="Ngamcharungchit C."/>
            <person name="Matsumoto A."/>
            <person name="Suriyachadkun C."/>
            <person name="Panbangred W."/>
            <person name="Inahashi Y."/>
            <person name="Intra B."/>
        </authorList>
    </citation>
    <scope>NUCLEOTIDE SEQUENCE</scope>
    <source>
        <strain evidence="2">MCN248</strain>
    </source>
</reference>
<dbReference type="RefSeq" id="WP_270155951.1">
    <property type="nucleotide sequence ID" value="NZ_JAPNNL010000060.1"/>
</dbReference>
<evidence type="ECO:0000313" key="3">
    <source>
        <dbReference type="Proteomes" id="UP001144036"/>
    </source>
</evidence>
<keyword evidence="1" id="KW-0812">Transmembrane</keyword>
<protein>
    <recommendedName>
        <fullName evidence="4">LytR/CpsA/Psr regulator C-terminal domain-containing protein</fullName>
    </recommendedName>
</protein>
<name>A0ABT4SD30_9ACTN</name>
<comment type="caution">
    <text evidence="2">The sequence shown here is derived from an EMBL/GenBank/DDBJ whole genome shotgun (WGS) entry which is preliminary data.</text>
</comment>
<organism evidence="2 3">
    <name type="scientific">Nonomuraea corallina</name>
    <dbReference type="NCBI Taxonomy" id="2989783"/>
    <lineage>
        <taxon>Bacteria</taxon>
        <taxon>Bacillati</taxon>
        <taxon>Actinomycetota</taxon>
        <taxon>Actinomycetes</taxon>
        <taxon>Streptosporangiales</taxon>
        <taxon>Streptosporangiaceae</taxon>
        <taxon>Nonomuraea</taxon>
    </lineage>
</organism>
<feature type="transmembrane region" description="Helical" evidence="1">
    <location>
        <begin position="12"/>
        <end position="36"/>
    </location>
</feature>
<evidence type="ECO:0000313" key="2">
    <source>
        <dbReference type="EMBL" id="MDA0635114.1"/>
    </source>
</evidence>
<evidence type="ECO:0000256" key="1">
    <source>
        <dbReference type="SAM" id="Phobius"/>
    </source>
</evidence>
<gene>
    <name evidence="2" type="ORF">OUY22_16970</name>
</gene>
<proteinExistence type="predicted"/>
<keyword evidence="3" id="KW-1185">Reference proteome</keyword>
<sequence>MAFLGNDRVRGYWVTPIAIGVVILLTSCFGSAPLILRVPSVALESVRSIGETKAESSFESSWGNGTQIYNLLVIDVGTEGKQEALDRAANLLGERSWVTVAENRPTIISMNSSKWKGVEVVLRPFNAAYLEDYPEVLRQLEKVPVEERSLVYIEVSKVP</sequence>
<dbReference type="Proteomes" id="UP001144036">
    <property type="component" value="Unassembled WGS sequence"/>
</dbReference>
<dbReference type="EMBL" id="JAPNNL010000060">
    <property type="protein sequence ID" value="MDA0635114.1"/>
    <property type="molecule type" value="Genomic_DNA"/>
</dbReference>
<evidence type="ECO:0008006" key="4">
    <source>
        <dbReference type="Google" id="ProtNLM"/>
    </source>
</evidence>